<evidence type="ECO:0000313" key="1">
    <source>
        <dbReference type="EMBL" id="MBC2843628.1"/>
    </source>
</evidence>
<reference evidence="1" key="1">
    <citation type="submission" date="2020-08" db="EMBL/GenBank/DDBJ databases">
        <title>Winogradskyella ouciana sp. nov., isolated from the hadal seawater of the Mariana Trench.</title>
        <authorList>
            <person name="He X."/>
        </authorList>
    </citation>
    <scope>NUCLEOTIDE SEQUENCE [LARGE SCALE GENOMIC DNA]</scope>
    <source>
        <strain evidence="1">KCTC 52348</strain>
    </source>
</reference>
<evidence type="ECO:0008006" key="3">
    <source>
        <dbReference type="Google" id="ProtNLM"/>
    </source>
</evidence>
<dbReference type="InterPro" id="IPR018831">
    <property type="entry name" value="Uncharacterised_NKWYS"/>
</dbReference>
<dbReference type="Pfam" id="PF10364">
    <property type="entry name" value="NKWYS"/>
    <property type="match status" value="1"/>
</dbReference>
<comment type="caution">
    <text evidence="1">The sequence shown here is derived from an EMBL/GenBank/DDBJ whole genome shotgun (WGS) entry which is preliminary data.</text>
</comment>
<keyword evidence="2" id="KW-1185">Reference proteome</keyword>
<gene>
    <name evidence="1" type="ORF">H7F21_00860</name>
</gene>
<dbReference type="Proteomes" id="UP000533900">
    <property type="component" value="Unassembled WGS sequence"/>
</dbReference>
<sequence length="275" mass="32652">MKRFFKYHIYDRLVLSKKAIQLNIWKHNTPIIVHTMAKVGSLSVYNSIKRLMPKTSVFHTHSLDVEVAKKDVTYCFDNGIYPGSRSPVSLIHDKIISKQRDYKIISMFRDPIERNISAFFDAFELYAGTKPEVYAGDLEHLEYLFHKHLPYTYPLKWFDDNFHNDTQIDVYKYSFNAEIGHTIIHQDGIEVLIMNCYLEDSLKEKLIGKFCEISKFKLVNTNITANRTSGELYRRFKEFIRFDKAYLEECYNSKYAKHFLTEIQRKLAIKKWLKD</sequence>
<protein>
    <recommendedName>
        <fullName evidence="3">Sulfotransferase family protein</fullName>
    </recommendedName>
</protein>
<proteinExistence type="predicted"/>
<dbReference type="RefSeq" id="WP_185787351.1">
    <property type="nucleotide sequence ID" value="NZ_JACLCP010000001.1"/>
</dbReference>
<name>A0A842IRX0_9FLAO</name>
<organism evidence="1 2">
    <name type="scientific">Winogradskyella flava</name>
    <dbReference type="NCBI Taxonomy" id="1884876"/>
    <lineage>
        <taxon>Bacteria</taxon>
        <taxon>Pseudomonadati</taxon>
        <taxon>Bacteroidota</taxon>
        <taxon>Flavobacteriia</taxon>
        <taxon>Flavobacteriales</taxon>
        <taxon>Flavobacteriaceae</taxon>
        <taxon>Winogradskyella</taxon>
    </lineage>
</organism>
<dbReference type="AlphaFoldDB" id="A0A842IRX0"/>
<evidence type="ECO:0000313" key="2">
    <source>
        <dbReference type="Proteomes" id="UP000533900"/>
    </source>
</evidence>
<accession>A0A842IRX0</accession>
<dbReference type="EMBL" id="JACLCP010000001">
    <property type="protein sequence ID" value="MBC2843628.1"/>
    <property type="molecule type" value="Genomic_DNA"/>
</dbReference>